<dbReference type="RefSeq" id="XP_025373521.1">
    <property type="nucleotide sequence ID" value="XM_025512133.1"/>
</dbReference>
<feature type="compositionally biased region" description="Low complexity" evidence="3">
    <location>
        <begin position="90"/>
        <end position="100"/>
    </location>
</feature>
<dbReference type="AlphaFoldDB" id="A0A316WCL7"/>
<dbReference type="PANTHER" id="PTHR10252:SF54">
    <property type="entry name" value="CHROMATIN ACCESSIBILITY COMPLEX PROTEIN 1"/>
    <property type="match status" value="1"/>
</dbReference>
<dbReference type="GeneID" id="37034003"/>
<dbReference type="PANTHER" id="PTHR10252">
    <property type="entry name" value="HISTONE-LIKE TRANSCRIPTION FACTOR CCAAT-RELATED"/>
    <property type="match status" value="1"/>
</dbReference>
<evidence type="ECO:0000259" key="4">
    <source>
        <dbReference type="Pfam" id="PF00808"/>
    </source>
</evidence>
<dbReference type="STRING" id="1522189.A0A316WCL7"/>
<comment type="subcellular location">
    <subcellularLocation>
        <location evidence="1">Nucleus</location>
    </subcellularLocation>
</comment>
<feature type="region of interest" description="Disordered" evidence="3">
    <location>
        <begin position="240"/>
        <end position="287"/>
    </location>
</feature>
<feature type="region of interest" description="Disordered" evidence="3">
    <location>
        <begin position="1"/>
        <end position="110"/>
    </location>
</feature>
<dbReference type="EMBL" id="KZ819351">
    <property type="protein sequence ID" value="PWN46361.1"/>
    <property type="molecule type" value="Genomic_DNA"/>
</dbReference>
<evidence type="ECO:0000313" key="6">
    <source>
        <dbReference type="Proteomes" id="UP000245783"/>
    </source>
</evidence>
<dbReference type="GO" id="GO:0008623">
    <property type="term" value="C:CHRAC"/>
    <property type="evidence" value="ECO:0007669"/>
    <property type="project" value="TreeGrafter"/>
</dbReference>
<dbReference type="GO" id="GO:0006261">
    <property type="term" value="P:DNA-templated DNA replication"/>
    <property type="evidence" value="ECO:0007669"/>
    <property type="project" value="TreeGrafter"/>
</dbReference>
<proteinExistence type="predicted"/>
<protein>
    <recommendedName>
        <fullName evidence="4">Transcription factor CBF/NF-Y/archaeal histone domain-containing protein</fullName>
    </recommendedName>
</protein>
<accession>A0A316WCL7</accession>
<keyword evidence="2" id="KW-0539">Nucleus</keyword>
<feature type="compositionally biased region" description="Polar residues" evidence="3">
    <location>
        <begin position="11"/>
        <end position="26"/>
    </location>
</feature>
<name>A0A316WCL7_9BASI</name>
<dbReference type="OrthoDB" id="636685at2759"/>
<evidence type="ECO:0000313" key="5">
    <source>
        <dbReference type="EMBL" id="PWN46361.1"/>
    </source>
</evidence>
<dbReference type="Pfam" id="PF00808">
    <property type="entry name" value="CBFD_NFYB_HMF"/>
    <property type="match status" value="1"/>
</dbReference>
<evidence type="ECO:0000256" key="1">
    <source>
        <dbReference type="ARBA" id="ARBA00004123"/>
    </source>
</evidence>
<dbReference type="CDD" id="cd23645">
    <property type="entry name" value="HFD_Dpb3-like"/>
    <property type="match status" value="1"/>
</dbReference>
<dbReference type="GO" id="GO:0046982">
    <property type="term" value="F:protein heterodimerization activity"/>
    <property type="evidence" value="ECO:0007669"/>
    <property type="project" value="InterPro"/>
</dbReference>
<gene>
    <name evidence="5" type="ORF">IE81DRAFT_296295</name>
</gene>
<reference evidence="5 6" key="1">
    <citation type="journal article" date="2018" name="Mol. Biol. Evol.">
        <title>Broad Genomic Sampling Reveals a Smut Pathogenic Ancestry of the Fungal Clade Ustilaginomycotina.</title>
        <authorList>
            <person name="Kijpornyongpan T."/>
            <person name="Mondo S.J."/>
            <person name="Barry K."/>
            <person name="Sandor L."/>
            <person name="Lee J."/>
            <person name="Lipzen A."/>
            <person name="Pangilinan J."/>
            <person name="LaButti K."/>
            <person name="Hainaut M."/>
            <person name="Henrissat B."/>
            <person name="Grigoriev I.V."/>
            <person name="Spatafora J.W."/>
            <person name="Aime M.C."/>
        </authorList>
    </citation>
    <scope>NUCLEOTIDE SEQUENCE [LARGE SCALE GENOMIC DNA]</scope>
    <source>
        <strain evidence="5 6">MCA 4658</strain>
    </source>
</reference>
<organism evidence="5 6">
    <name type="scientific">Ceraceosorus guamensis</name>
    <dbReference type="NCBI Taxonomy" id="1522189"/>
    <lineage>
        <taxon>Eukaryota</taxon>
        <taxon>Fungi</taxon>
        <taxon>Dikarya</taxon>
        <taxon>Basidiomycota</taxon>
        <taxon>Ustilaginomycotina</taxon>
        <taxon>Exobasidiomycetes</taxon>
        <taxon>Ceraceosorales</taxon>
        <taxon>Ceraceosoraceae</taxon>
        <taxon>Ceraceosorus</taxon>
    </lineage>
</organism>
<evidence type="ECO:0000256" key="2">
    <source>
        <dbReference type="ARBA" id="ARBA00023242"/>
    </source>
</evidence>
<feature type="compositionally biased region" description="Low complexity" evidence="3">
    <location>
        <begin position="28"/>
        <end position="42"/>
    </location>
</feature>
<dbReference type="InterPro" id="IPR003958">
    <property type="entry name" value="CBFA_NFYB_domain"/>
</dbReference>
<feature type="compositionally biased region" description="Acidic residues" evidence="3">
    <location>
        <begin position="273"/>
        <end position="287"/>
    </location>
</feature>
<dbReference type="InParanoid" id="A0A316WCL7"/>
<dbReference type="InterPro" id="IPR050568">
    <property type="entry name" value="Transcr_DNA_Rep_Reg"/>
</dbReference>
<keyword evidence="6" id="KW-1185">Reference proteome</keyword>
<sequence>MEVEGNLQHEAGSSASTSAPANAHQRSVSKSGGAGKASSAKSAGKDASKAGPKGKGQVGKGASTNANEAKSTGKGKDKAGGASAGGGKAAGSSTSAAKDSQAGASTPLGGTPLFALTRVARIMRADEDVEQLPKDSVRAMAVATEKFVQVLAEEAYLGAKAEKRKVVTYKDLSNLVHRSSFNFLDEVIPQPTSLNAALIKRAKHLEDVQAGKLSAGGAANAKVGSTGVDPAADLSSGSALADQSALSSRNGGVGRLQVNGFGNSASNGHAQSEEEAPLTSSDDEMQE</sequence>
<dbReference type="SUPFAM" id="SSF47113">
    <property type="entry name" value="Histone-fold"/>
    <property type="match status" value="1"/>
</dbReference>
<dbReference type="InterPro" id="IPR009072">
    <property type="entry name" value="Histone-fold"/>
</dbReference>
<dbReference type="Gene3D" id="1.10.20.10">
    <property type="entry name" value="Histone, subunit A"/>
    <property type="match status" value="1"/>
</dbReference>
<dbReference type="Proteomes" id="UP000245783">
    <property type="component" value="Unassembled WGS sequence"/>
</dbReference>
<evidence type="ECO:0000256" key="3">
    <source>
        <dbReference type="SAM" id="MobiDB-lite"/>
    </source>
</evidence>
<feature type="domain" description="Transcription factor CBF/NF-Y/archaeal histone" evidence="4">
    <location>
        <begin position="116"/>
        <end position="173"/>
    </location>
</feature>
<feature type="compositionally biased region" description="Polar residues" evidence="3">
    <location>
        <begin position="260"/>
        <end position="270"/>
    </location>
</feature>